<dbReference type="AlphaFoldDB" id="A0A2K3UWD3"/>
<organism evidence="2 3">
    <name type="scientific">Deinococcus koreensis</name>
    <dbReference type="NCBI Taxonomy" id="2054903"/>
    <lineage>
        <taxon>Bacteria</taxon>
        <taxon>Thermotogati</taxon>
        <taxon>Deinococcota</taxon>
        <taxon>Deinococci</taxon>
        <taxon>Deinococcales</taxon>
        <taxon>Deinococcaceae</taxon>
        <taxon>Deinococcus</taxon>
    </lineage>
</organism>
<gene>
    <name evidence="2" type="ORF">CVO96_05205</name>
</gene>
<name>A0A2K3UWD3_9DEIO</name>
<feature type="region of interest" description="Disordered" evidence="1">
    <location>
        <begin position="70"/>
        <end position="96"/>
    </location>
</feature>
<evidence type="ECO:0000313" key="2">
    <source>
        <dbReference type="EMBL" id="PNY80845.1"/>
    </source>
</evidence>
<sequence>MDRAPEAGRRAGLRASGRGIVMGRALHPDSRQTSSGTHEMPALLAARWMAAAVQGYSRLRWIPGPEVAGHSQQLPHALQGQPPAAPTPAAARPFFR</sequence>
<evidence type="ECO:0000256" key="1">
    <source>
        <dbReference type="SAM" id="MobiDB-lite"/>
    </source>
</evidence>
<feature type="compositionally biased region" description="Low complexity" evidence="1">
    <location>
        <begin position="87"/>
        <end position="96"/>
    </location>
</feature>
<protein>
    <submittedName>
        <fullName evidence="2">Uncharacterized protein</fullName>
    </submittedName>
</protein>
<dbReference type="Proteomes" id="UP000236379">
    <property type="component" value="Unassembled WGS sequence"/>
</dbReference>
<dbReference type="EMBL" id="PPPD01000001">
    <property type="protein sequence ID" value="PNY80845.1"/>
    <property type="molecule type" value="Genomic_DNA"/>
</dbReference>
<comment type="caution">
    <text evidence="2">The sequence shown here is derived from an EMBL/GenBank/DDBJ whole genome shotgun (WGS) entry which is preliminary data.</text>
</comment>
<evidence type="ECO:0000313" key="3">
    <source>
        <dbReference type="Proteomes" id="UP000236379"/>
    </source>
</evidence>
<proteinExistence type="predicted"/>
<reference evidence="2 3" key="1">
    <citation type="submission" date="2018-01" db="EMBL/GenBank/DDBJ databases">
        <title>Deinococcus koreensis sp. nov., a radiation-resistant bacterium isolated from river water.</title>
        <authorList>
            <person name="Choi A."/>
        </authorList>
    </citation>
    <scope>NUCLEOTIDE SEQUENCE [LARGE SCALE GENOMIC DNA]</scope>
    <source>
        <strain evidence="2 3">SJW1-2</strain>
    </source>
</reference>
<accession>A0A2K3UWD3</accession>
<feature type="region of interest" description="Disordered" evidence="1">
    <location>
        <begin position="1"/>
        <end position="38"/>
    </location>
</feature>
<keyword evidence="3" id="KW-1185">Reference proteome</keyword>